<dbReference type="RefSeq" id="XP_015965358.2">
    <property type="nucleotide sequence ID" value="XM_016109872.3"/>
</dbReference>
<dbReference type="PANTHER" id="PTHR10485:SF24">
    <property type="entry name" value="MITOCHONDRIAL IMPORT INNER MEMBRANE TRANSLOCASE SUBUNIT TIM22"/>
    <property type="match status" value="1"/>
</dbReference>
<dbReference type="PANTHER" id="PTHR10485">
    <property type="entry name" value="MITOCHONDRIAL IMPORT INNER MEMBRANE TRANSLOCASE SUBUNIT TIM-17"/>
    <property type="match status" value="1"/>
</dbReference>
<evidence type="ECO:0000256" key="1">
    <source>
        <dbReference type="ARBA" id="ARBA00004448"/>
    </source>
</evidence>
<protein>
    <submittedName>
        <fullName evidence="10">Mitochondrial import inner membrane translocase subunit TIM17-1 isoform X1</fullName>
    </submittedName>
</protein>
<dbReference type="GO" id="GO:0008320">
    <property type="term" value="F:protein transmembrane transporter activity"/>
    <property type="evidence" value="ECO:0007669"/>
    <property type="project" value="TreeGrafter"/>
</dbReference>
<keyword evidence="5" id="KW-0999">Mitochondrion inner membrane</keyword>
<dbReference type="GO" id="GO:0030150">
    <property type="term" value="P:protein import into mitochondrial matrix"/>
    <property type="evidence" value="ECO:0007669"/>
    <property type="project" value="TreeGrafter"/>
</dbReference>
<accession>A0A6P4DB47</accession>
<dbReference type="GO" id="GO:0006508">
    <property type="term" value="P:proteolysis"/>
    <property type="evidence" value="ECO:0007669"/>
    <property type="project" value="InterPro"/>
</dbReference>
<proteinExistence type="inferred from homology"/>
<dbReference type="Gene3D" id="2.40.10.10">
    <property type="entry name" value="Trypsin-like serine proteases"/>
    <property type="match status" value="1"/>
</dbReference>
<keyword evidence="4" id="KW-0812">Transmembrane</keyword>
<evidence type="ECO:0000256" key="4">
    <source>
        <dbReference type="ARBA" id="ARBA00022692"/>
    </source>
</evidence>
<dbReference type="SUPFAM" id="SSF50494">
    <property type="entry name" value="Trypsin-like serine proteases"/>
    <property type="match status" value="1"/>
</dbReference>
<evidence type="ECO:0000256" key="3">
    <source>
        <dbReference type="ARBA" id="ARBA00010541"/>
    </source>
</evidence>
<organism evidence="9 10">
    <name type="scientific">Arachis duranensis</name>
    <name type="common">Wild peanut</name>
    <dbReference type="NCBI Taxonomy" id="130453"/>
    <lineage>
        <taxon>Eukaryota</taxon>
        <taxon>Viridiplantae</taxon>
        <taxon>Streptophyta</taxon>
        <taxon>Embryophyta</taxon>
        <taxon>Tracheophyta</taxon>
        <taxon>Spermatophyta</taxon>
        <taxon>Magnoliopsida</taxon>
        <taxon>eudicotyledons</taxon>
        <taxon>Gunneridae</taxon>
        <taxon>Pentapetalae</taxon>
        <taxon>rosids</taxon>
        <taxon>fabids</taxon>
        <taxon>Fabales</taxon>
        <taxon>Fabaceae</taxon>
        <taxon>Papilionoideae</taxon>
        <taxon>50 kb inversion clade</taxon>
        <taxon>dalbergioids sensu lato</taxon>
        <taxon>Dalbergieae</taxon>
        <taxon>Pterocarpus clade</taxon>
        <taxon>Arachis</taxon>
    </lineage>
</organism>
<reference evidence="10" key="2">
    <citation type="submission" date="2025-08" db="UniProtKB">
        <authorList>
            <consortium name="RefSeq"/>
        </authorList>
    </citation>
    <scope>IDENTIFICATION</scope>
    <source>
        <tissue evidence="10">Whole plant</tissue>
    </source>
</reference>
<dbReference type="Pfam" id="PF13365">
    <property type="entry name" value="Trypsin_2"/>
    <property type="match status" value="1"/>
</dbReference>
<dbReference type="GO" id="GO:0005744">
    <property type="term" value="C:TIM23 mitochondrial import inner membrane translocase complex"/>
    <property type="evidence" value="ECO:0007669"/>
    <property type="project" value="TreeGrafter"/>
</dbReference>
<evidence type="ECO:0000256" key="7">
    <source>
        <dbReference type="ARBA" id="ARBA00023128"/>
    </source>
</evidence>
<sequence length="240" mass="25598">MEEYFDDVFNSAGHGFMVGVIGGSTFHFFKSLCNSPTHIATACNAVRLNAPRLGGKVAAWATLFTASYDALVFVRQKDDPWNGIFAPAISSGLLSLSRRSLRASACFTICGALYGTAGEVIPIMRNKFEADCMLEKLRKAVVSGLGREIPSPNGGAIKGAIQTDADINGGNSGGPLMDSYGHVIGVNTATFTRKVTVMGMLFFTNIPTPQEYLFCFFFDAISGCGMSVIGFDQPCSISII</sequence>
<evidence type="ECO:0000313" key="10">
    <source>
        <dbReference type="RefSeq" id="XP_015965358.2"/>
    </source>
</evidence>
<comment type="similarity">
    <text evidence="3">Belongs to the peptidase S1C family.</text>
</comment>
<dbReference type="InterPro" id="IPR009003">
    <property type="entry name" value="Peptidase_S1_PA"/>
</dbReference>
<keyword evidence="8" id="KW-0472">Membrane</keyword>
<dbReference type="InterPro" id="IPR043504">
    <property type="entry name" value="Peptidase_S1_PA_chymotrypsin"/>
</dbReference>
<dbReference type="PRINTS" id="PR00834">
    <property type="entry name" value="PROTEASES2C"/>
</dbReference>
<evidence type="ECO:0000313" key="9">
    <source>
        <dbReference type="Proteomes" id="UP000515211"/>
    </source>
</evidence>
<name>A0A6P4DB47_ARADU</name>
<keyword evidence="9" id="KW-1185">Reference proteome</keyword>
<dbReference type="AlphaFoldDB" id="A0A6P4DB47"/>
<gene>
    <name evidence="10" type="primary">LOC107489102</name>
</gene>
<dbReference type="GeneID" id="107489102"/>
<dbReference type="Proteomes" id="UP000515211">
    <property type="component" value="Chromosome 10"/>
</dbReference>
<dbReference type="GO" id="GO:0004252">
    <property type="term" value="F:serine-type endopeptidase activity"/>
    <property type="evidence" value="ECO:0007669"/>
    <property type="project" value="InterPro"/>
</dbReference>
<dbReference type="Pfam" id="PF02466">
    <property type="entry name" value="Tim17"/>
    <property type="match status" value="1"/>
</dbReference>
<dbReference type="KEGG" id="adu:107489102"/>
<dbReference type="InterPro" id="IPR001940">
    <property type="entry name" value="Peptidase_S1C"/>
</dbReference>
<evidence type="ECO:0000256" key="2">
    <source>
        <dbReference type="ARBA" id="ARBA00008444"/>
    </source>
</evidence>
<evidence type="ECO:0000256" key="8">
    <source>
        <dbReference type="ARBA" id="ARBA00023136"/>
    </source>
</evidence>
<keyword evidence="6" id="KW-1133">Transmembrane helix</keyword>
<evidence type="ECO:0000256" key="6">
    <source>
        <dbReference type="ARBA" id="ARBA00022989"/>
    </source>
</evidence>
<reference evidence="9" key="1">
    <citation type="journal article" date="2016" name="Nat. Genet.">
        <title>The genome sequences of Arachis duranensis and Arachis ipaensis, the diploid ancestors of cultivated peanut.</title>
        <authorList>
            <person name="Bertioli D.J."/>
            <person name="Cannon S.B."/>
            <person name="Froenicke L."/>
            <person name="Huang G."/>
            <person name="Farmer A.D."/>
            <person name="Cannon E.K."/>
            <person name="Liu X."/>
            <person name="Gao D."/>
            <person name="Clevenger J."/>
            <person name="Dash S."/>
            <person name="Ren L."/>
            <person name="Moretzsohn M.C."/>
            <person name="Shirasawa K."/>
            <person name="Huang W."/>
            <person name="Vidigal B."/>
            <person name="Abernathy B."/>
            <person name="Chu Y."/>
            <person name="Niederhuth C.E."/>
            <person name="Umale P."/>
            <person name="Araujo A.C."/>
            <person name="Kozik A."/>
            <person name="Kim K.D."/>
            <person name="Burow M.D."/>
            <person name="Varshney R.K."/>
            <person name="Wang X."/>
            <person name="Zhang X."/>
            <person name="Barkley N."/>
            <person name="Guimaraes P.M."/>
            <person name="Isobe S."/>
            <person name="Guo B."/>
            <person name="Liao B."/>
            <person name="Stalker H.T."/>
            <person name="Schmitz R.J."/>
            <person name="Scheffler B.E."/>
            <person name="Leal-Bertioli S.C."/>
            <person name="Xun X."/>
            <person name="Jackson S.A."/>
            <person name="Michelmore R."/>
            <person name="Ozias-Akins P."/>
        </authorList>
    </citation>
    <scope>NUCLEOTIDE SEQUENCE [LARGE SCALE GENOMIC DNA]</scope>
    <source>
        <strain evidence="9">cv. V14167</strain>
    </source>
</reference>
<comment type="subcellular location">
    <subcellularLocation>
        <location evidence="1">Mitochondrion inner membrane</location>
        <topology evidence="1">Multi-pass membrane protein</topology>
    </subcellularLocation>
</comment>
<evidence type="ECO:0000256" key="5">
    <source>
        <dbReference type="ARBA" id="ARBA00022792"/>
    </source>
</evidence>
<comment type="similarity">
    <text evidence="2">Belongs to the Tim17/Tim22/Tim23 family.</text>
</comment>
<keyword evidence="7" id="KW-0496">Mitochondrion</keyword>